<dbReference type="Pfam" id="PF20710">
    <property type="entry name" value="DUF6824"/>
    <property type="match status" value="1"/>
</dbReference>
<accession>A0A9N8ECS2</accession>
<evidence type="ECO:0000259" key="1">
    <source>
        <dbReference type="Pfam" id="PF20710"/>
    </source>
</evidence>
<protein>
    <submittedName>
        <fullName evidence="2">Nitrilase family, member 2</fullName>
    </submittedName>
</protein>
<dbReference type="EMBL" id="CAICTM010000982">
    <property type="protein sequence ID" value="CAB9519052.1"/>
    <property type="molecule type" value="Genomic_DNA"/>
</dbReference>
<sequence>MVLSNTAIVLPADFIPTEHTIIIGRGRVVKQHSANKKFDKMIQAIAADYQAAPCKSEKGAILTRLIHEIGSAADIAGFVRKDPTTGHWTLVEEALARQTAAQAMRNALSHSYRSSKQFKSKRRMQQIAQQQQQQQLTMTVQVPPRCVSPSESSISSQESYCSYSSSNTYEATDDTLSLLLAAFGNNVSNQTENPFEPTPIIDCLEFDCFEPIPLAL</sequence>
<evidence type="ECO:0000313" key="2">
    <source>
        <dbReference type="EMBL" id="CAB9519052.1"/>
    </source>
</evidence>
<name>A0A9N8ECS2_9STRA</name>
<organism evidence="2 3">
    <name type="scientific">Seminavis robusta</name>
    <dbReference type="NCBI Taxonomy" id="568900"/>
    <lineage>
        <taxon>Eukaryota</taxon>
        <taxon>Sar</taxon>
        <taxon>Stramenopiles</taxon>
        <taxon>Ochrophyta</taxon>
        <taxon>Bacillariophyta</taxon>
        <taxon>Bacillariophyceae</taxon>
        <taxon>Bacillariophycidae</taxon>
        <taxon>Naviculales</taxon>
        <taxon>Naviculaceae</taxon>
        <taxon>Seminavis</taxon>
    </lineage>
</organism>
<evidence type="ECO:0000313" key="3">
    <source>
        <dbReference type="Proteomes" id="UP001153069"/>
    </source>
</evidence>
<dbReference type="AlphaFoldDB" id="A0A9N8ECS2"/>
<dbReference type="Proteomes" id="UP001153069">
    <property type="component" value="Unassembled WGS sequence"/>
</dbReference>
<gene>
    <name evidence="2" type="ORF">SEMRO_984_G227940.1</name>
</gene>
<comment type="caution">
    <text evidence="2">The sequence shown here is derived from an EMBL/GenBank/DDBJ whole genome shotgun (WGS) entry which is preliminary data.</text>
</comment>
<feature type="domain" description="DUF6824" evidence="1">
    <location>
        <begin position="21"/>
        <end position="106"/>
    </location>
</feature>
<dbReference type="InterPro" id="IPR049227">
    <property type="entry name" value="DUF6824"/>
</dbReference>
<keyword evidence="3" id="KW-1185">Reference proteome</keyword>
<proteinExistence type="predicted"/>
<reference evidence="2" key="1">
    <citation type="submission" date="2020-06" db="EMBL/GenBank/DDBJ databases">
        <authorList>
            <consortium name="Plant Systems Biology data submission"/>
        </authorList>
    </citation>
    <scope>NUCLEOTIDE SEQUENCE</scope>
    <source>
        <strain evidence="2">D6</strain>
    </source>
</reference>